<dbReference type="EnsemblMetazoa" id="Aqu2.1.04345_001">
    <property type="protein sequence ID" value="Aqu2.1.04345_001"/>
    <property type="gene ID" value="Aqu2.1.04345"/>
</dbReference>
<accession>A0A1X7SQI2</accession>
<name>A0A1X7SQI2_AMPQE</name>
<sequence>MHHHSTIIGQLSHSLVMQPYVSL</sequence>
<dbReference type="AlphaFoldDB" id="A0A1X7SQI2"/>
<proteinExistence type="predicted"/>
<organism evidence="1">
    <name type="scientific">Amphimedon queenslandica</name>
    <name type="common">Sponge</name>
    <dbReference type="NCBI Taxonomy" id="400682"/>
    <lineage>
        <taxon>Eukaryota</taxon>
        <taxon>Metazoa</taxon>
        <taxon>Porifera</taxon>
        <taxon>Demospongiae</taxon>
        <taxon>Heteroscleromorpha</taxon>
        <taxon>Haplosclerida</taxon>
        <taxon>Niphatidae</taxon>
        <taxon>Amphimedon</taxon>
    </lineage>
</organism>
<dbReference type="InParanoid" id="A0A1X7SQI2"/>
<evidence type="ECO:0000313" key="1">
    <source>
        <dbReference type="EnsemblMetazoa" id="Aqu2.1.04345_001"/>
    </source>
</evidence>
<protein>
    <submittedName>
        <fullName evidence="1">Uncharacterized protein</fullName>
    </submittedName>
</protein>
<reference evidence="1" key="1">
    <citation type="submission" date="2017-05" db="UniProtKB">
        <authorList>
            <consortium name="EnsemblMetazoa"/>
        </authorList>
    </citation>
    <scope>IDENTIFICATION</scope>
</reference>